<evidence type="ECO:0000256" key="11">
    <source>
        <dbReference type="PIRSR" id="PIRSR602401-1"/>
    </source>
</evidence>
<proteinExistence type="evidence at transcript level"/>
<dbReference type="GO" id="GO:0004497">
    <property type="term" value="F:monooxygenase activity"/>
    <property type="evidence" value="ECO:0007669"/>
    <property type="project" value="UniProtKB-KW"/>
</dbReference>
<dbReference type="PRINTS" id="PR00385">
    <property type="entry name" value="P450"/>
</dbReference>
<comment type="similarity">
    <text evidence="2 12">Belongs to the cytochrome P450 family.</text>
</comment>
<evidence type="ECO:0000256" key="4">
    <source>
        <dbReference type="ARBA" id="ARBA00022692"/>
    </source>
</evidence>
<dbReference type="GO" id="GO:0016705">
    <property type="term" value="F:oxidoreductase activity, acting on paired donors, with incorporation or reduction of molecular oxygen"/>
    <property type="evidence" value="ECO:0007669"/>
    <property type="project" value="InterPro"/>
</dbReference>
<dbReference type="SUPFAM" id="SSF48264">
    <property type="entry name" value="Cytochrome P450"/>
    <property type="match status" value="1"/>
</dbReference>
<name>A0A0A7ACT6_9GENT</name>
<keyword evidence="10 13" id="KW-0472">Membrane</keyword>
<dbReference type="InterPro" id="IPR036396">
    <property type="entry name" value="Cyt_P450_sf"/>
</dbReference>
<dbReference type="GO" id="GO:0016020">
    <property type="term" value="C:membrane"/>
    <property type="evidence" value="ECO:0007669"/>
    <property type="project" value="UniProtKB-SubCell"/>
</dbReference>
<evidence type="ECO:0000256" key="9">
    <source>
        <dbReference type="ARBA" id="ARBA00023033"/>
    </source>
</evidence>
<dbReference type="InterPro" id="IPR001128">
    <property type="entry name" value="Cyt_P450"/>
</dbReference>
<dbReference type="PANTHER" id="PTHR47950">
    <property type="entry name" value="CYTOCHROME P450, FAMILY 76, SUBFAMILY C, POLYPEPTIDE 5-RELATED"/>
    <property type="match status" value="1"/>
</dbReference>
<reference evidence="14" key="1">
    <citation type="submission" date="2013-12" db="EMBL/GenBank/DDBJ databases">
        <authorList>
            <person name="Zhang X."/>
            <person name="Li C."/>
            <person name="Wang Y."/>
            <person name="Li T."/>
        </authorList>
    </citation>
    <scope>NUCLEOTIDE SEQUENCE</scope>
</reference>
<dbReference type="GO" id="GO:0020037">
    <property type="term" value="F:heme binding"/>
    <property type="evidence" value="ECO:0007669"/>
    <property type="project" value="InterPro"/>
</dbReference>
<evidence type="ECO:0000256" key="12">
    <source>
        <dbReference type="RuleBase" id="RU000461"/>
    </source>
</evidence>
<keyword evidence="9 12" id="KW-0503">Monooxygenase</keyword>
<dbReference type="AlphaFoldDB" id="A0A0A7ACT6"/>
<comment type="cofactor">
    <cofactor evidence="11">
        <name>heme</name>
        <dbReference type="ChEBI" id="CHEBI:30413"/>
    </cofactor>
</comment>
<dbReference type="PROSITE" id="PS00086">
    <property type="entry name" value="CYTOCHROME_P450"/>
    <property type="match status" value="1"/>
</dbReference>
<evidence type="ECO:0000256" key="6">
    <source>
        <dbReference type="ARBA" id="ARBA00022989"/>
    </source>
</evidence>
<evidence type="ECO:0000256" key="13">
    <source>
        <dbReference type="SAM" id="Phobius"/>
    </source>
</evidence>
<evidence type="ECO:0000256" key="8">
    <source>
        <dbReference type="ARBA" id="ARBA00023004"/>
    </source>
</evidence>
<evidence type="ECO:0000256" key="2">
    <source>
        <dbReference type="ARBA" id="ARBA00010617"/>
    </source>
</evidence>
<feature type="transmembrane region" description="Helical" evidence="13">
    <location>
        <begin position="7"/>
        <end position="26"/>
    </location>
</feature>
<dbReference type="PANTHER" id="PTHR47950:SF4">
    <property type="entry name" value="GERANIOL 8-HYDROXYLASE-LIKE"/>
    <property type="match status" value="1"/>
</dbReference>
<evidence type="ECO:0000256" key="1">
    <source>
        <dbReference type="ARBA" id="ARBA00004370"/>
    </source>
</evidence>
<keyword evidence="5 11" id="KW-0479">Metal-binding</keyword>
<sequence length="510" mass="57753">MDIKGEYLLPFSLLIFISIPILFLLFTKLSSTIKKNHHHLLLPPGPNGFPIIGNLHTIGGRPHESLAILAKTYGPLMTVKLGFTTTIVASSADMAREILVKNDQAFLGRPVPDAVTALRDHEMTLAWIQGAQQWMKLRKLWKNDLFTTHRLDAFRDLRHELMKNVIQTVAEAKETGEAIVIVKLVFVTTLSLLSTMMFSDNILDPKSPDMDEFQALVARVMELSAKPNLADVFPFLRPFDPQGIKKMIKVSYDRLGEMVEICIDNRRNKRASKADRAGDFLDVLLDFNELPAPQGIDRRDVRLLLMEMLVAGMDTSSATTEWAMTEVLHNPQVMAKAKKELSQAFGPKGFANEQEVMQLPYLDAILKETLRLHPTSPLLLPHKAQKDVQISNYLIPKNTRVLVNFWSISRDPAYWENPNRFQPERFLCSDYDYRGKNLTFIPFGAGRRHCPGLPLATRMVKLLLATFVHNFDWKLPNGMAPEDMDMSDKFGLTLQKAQPLLAIPVDISDQ</sequence>
<dbReference type="InterPro" id="IPR002401">
    <property type="entry name" value="Cyt_P450_E_grp-I"/>
</dbReference>
<keyword evidence="6 13" id="KW-1133">Transmembrane helix</keyword>
<keyword evidence="7 12" id="KW-0560">Oxidoreductase</keyword>
<evidence type="ECO:0000256" key="10">
    <source>
        <dbReference type="ARBA" id="ARBA00023136"/>
    </source>
</evidence>
<dbReference type="FunFam" id="1.10.630.10:FF:000007">
    <property type="entry name" value="Cytochrome P450 76C4"/>
    <property type="match status" value="1"/>
</dbReference>
<organism evidence="14">
    <name type="scientific">Gentiana crassa subsp. rigescens</name>
    <dbReference type="NCBI Taxonomy" id="3097545"/>
    <lineage>
        <taxon>Eukaryota</taxon>
        <taxon>Viridiplantae</taxon>
        <taxon>Streptophyta</taxon>
        <taxon>Embryophyta</taxon>
        <taxon>Tracheophyta</taxon>
        <taxon>Spermatophyta</taxon>
        <taxon>Magnoliopsida</taxon>
        <taxon>eudicotyledons</taxon>
        <taxon>Gunneridae</taxon>
        <taxon>Pentapetalae</taxon>
        <taxon>asterids</taxon>
        <taxon>lamiids</taxon>
        <taxon>Gentianales</taxon>
        <taxon>Gentianaceae</taxon>
        <taxon>Gentianeae</taxon>
        <taxon>Gentianinae</taxon>
        <taxon>Gentiana</taxon>
        <taxon>Gentiana crassa</taxon>
    </lineage>
</organism>
<dbReference type="Pfam" id="PF00067">
    <property type="entry name" value="p450"/>
    <property type="match status" value="1"/>
</dbReference>
<dbReference type="GO" id="GO:0005506">
    <property type="term" value="F:iron ion binding"/>
    <property type="evidence" value="ECO:0007669"/>
    <property type="project" value="InterPro"/>
</dbReference>
<evidence type="ECO:0000256" key="7">
    <source>
        <dbReference type="ARBA" id="ARBA00023002"/>
    </source>
</evidence>
<feature type="binding site" description="axial binding residue" evidence="11">
    <location>
        <position position="450"/>
    </location>
    <ligand>
        <name>heme</name>
        <dbReference type="ChEBI" id="CHEBI:30413"/>
    </ligand>
    <ligandPart>
        <name>Fe</name>
        <dbReference type="ChEBI" id="CHEBI:18248"/>
    </ligandPart>
</feature>
<evidence type="ECO:0000256" key="5">
    <source>
        <dbReference type="ARBA" id="ARBA00022723"/>
    </source>
</evidence>
<dbReference type="EMBL" id="KF954169">
    <property type="protein sequence ID" value="AHF47520.1"/>
    <property type="molecule type" value="mRNA"/>
</dbReference>
<protein>
    <submittedName>
        <fullName evidence="14">Uncharacterized protein</fullName>
    </submittedName>
</protein>
<evidence type="ECO:0000313" key="14">
    <source>
        <dbReference type="EMBL" id="AHF47520.1"/>
    </source>
</evidence>
<dbReference type="CDD" id="cd11073">
    <property type="entry name" value="CYP76-like"/>
    <property type="match status" value="1"/>
</dbReference>
<accession>A0A0A7ACT6</accession>
<dbReference type="Gene3D" id="1.10.630.10">
    <property type="entry name" value="Cytochrome P450"/>
    <property type="match status" value="1"/>
</dbReference>
<keyword evidence="8 11" id="KW-0408">Iron</keyword>
<dbReference type="InterPro" id="IPR017972">
    <property type="entry name" value="Cyt_P450_CS"/>
</dbReference>
<keyword evidence="4 13" id="KW-0812">Transmembrane</keyword>
<comment type="subcellular location">
    <subcellularLocation>
        <location evidence="1">Membrane</location>
    </subcellularLocation>
</comment>
<keyword evidence="3 11" id="KW-0349">Heme</keyword>
<evidence type="ECO:0000256" key="3">
    <source>
        <dbReference type="ARBA" id="ARBA00022617"/>
    </source>
</evidence>
<dbReference type="PRINTS" id="PR00463">
    <property type="entry name" value="EP450I"/>
</dbReference>